<dbReference type="AlphaFoldDB" id="A0A0N4U0D1"/>
<feature type="region of interest" description="Disordered" evidence="1">
    <location>
        <begin position="17"/>
        <end position="43"/>
    </location>
</feature>
<reference evidence="5" key="1">
    <citation type="submission" date="2017-02" db="UniProtKB">
        <authorList>
            <consortium name="WormBaseParasite"/>
        </authorList>
    </citation>
    <scope>IDENTIFICATION</scope>
</reference>
<evidence type="ECO:0000313" key="3">
    <source>
        <dbReference type="Proteomes" id="UP000038040"/>
    </source>
</evidence>
<accession>A0A0N4U0D1</accession>
<protein>
    <submittedName>
        <fullName evidence="2 5">Uncharacterized protein</fullName>
    </submittedName>
</protein>
<feature type="compositionally biased region" description="Basic and acidic residues" evidence="1">
    <location>
        <begin position="34"/>
        <end position="43"/>
    </location>
</feature>
<dbReference type="Proteomes" id="UP000274756">
    <property type="component" value="Unassembled WGS sequence"/>
</dbReference>
<dbReference type="OrthoDB" id="6747990at2759"/>
<dbReference type="STRING" id="318479.A0A0N4U0D1"/>
<proteinExistence type="predicted"/>
<dbReference type="WBParaSite" id="DME_0000000501-mRNA-1">
    <property type="protein sequence ID" value="DME_0000000501-mRNA-1"/>
    <property type="gene ID" value="DME_0000000501"/>
</dbReference>
<dbReference type="EMBL" id="UYYG01001150">
    <property type="protein sequence ID" value="VDN54392.1"/>
    <property type="molecule type" value="Genomic_DNA"/>
</dbReference>
<gene>
    <name evidence="2" type="ORF">DME_LOCUS4365</name>
</gene>
<evidence type="ECO:0000313" key="4">
    <source>
        <dbReference type="Proteomes" id="UP000274756"/>
    </source>
</evidence>
<organism evidence="3 5">
    <name type="scientific">Dracunculus medinensis</name>
    <name type="common">Guinea worm</name>
    <dbReference type="NCBI Taxonomy" id="318479"/>
    <lineage>
        <taxon>Eukaryota</taxon>
        <taxon>Metazoa</taxon>
        <taxon>Ecdysozoa</taxon>
        <taxon>Nematoda</taxon>
        <taxon>Chromadorea</taxon>
        <taxon>Rhabditida</taxon>
        <taxon>Spirurina</taxon>
        <taxon>Dracunculoidea</taxon>
        <taxon>Dracunculidae</taxon>
        <taxon>Dracunculus</taxon>
    </lineage>
</organism>
<evidence type="ECO:0000313" key="2">
    <source>
        <dbReference type="EMBL" id="VDN54392.1"/>
    </source>
</evidence>
<dbReference type="Proteomes" id="UP000038040">
    <property type="component" value="Unplaced"/>
</dbReference>
<reference evidence="2 4" key="2">
    <citation type="submission" date="2018-11" db="EMBL/GenBank/DDBJ databases">
        <authorList>
            <consortium name="Pathogen Informatics"/>
        </authorList>
    </citation>
    <scope>NUCLEOTIDE SEQUENCE [LARGE SCALE GENOMIC DNA]</scope>
</reference>
<sequence>MTETLTMVAQEQALDPSKQGTIGLKCRPRKTPQKRAERENTEDLERKTIPVIIGSLGVETTRLEKLLQQIPRTTSEISIKKSVTLALRTANVVRETLNLPGLL</sequence>
<name>A0A0N4U0D1_DRAME</name>
<evidence type="ECO:0000313" key="5">
    <source>
        <dbReference type="WBParaSite" id="DME_0000000501-mRNA-1"/>
    </source>
</evidence>
<keyword evidence="4" id="KW-1185">Reference proteome</keyword>
<evidence type="ECO:0000256" key="1">
    <source>
        <dbReference type="SAM" id="MobiDB-lite"/>
    </source>
</evidence>